<feature type="binding site" evidence="8">
    <location>
        <position position="338"/>
    </location>
    <ligand>
        <name>Zn(2+)</name>
        <dbReference type="ChEBI" id="CHEBI:29105"/>
        <note>catalytic</note>
    </ligand>
</feature>
<dbReference type="CDD" id="cd04269">
    <property type="entry name" value="ZnMc_adamalysin_II_like"/>
    <property type="match status" value="1"/>
</dbReference>
<name>K7EX48_PELSI</name>
<dbReference type="SUPFAM" id="SSF57552">
    <property type="entry name" value="Blood coagulation inhibitor (disintegrin)"/>
    <property type="match status" value="1"/>
</dbReference>
<dbReference type="FunFam" id="3.40.390.10:FF:000002">
    <property type="entry name" value="Disintegrin and metalloproteinase domain-containing protein 22"/>
    <property type="match status" value="1"/>
</dbReference>
<evidence type="ECO:0000259" key="11">
    <source>
        <dbReference type="PROSITE" id="PS50026"/>
    </source>
</evidence>
<keyword evidence="3 9" id="KW-1133">Transmembrane helix</keyword>
<reference evidence="15" key="1">
    <citation type="submission" date="2011-10" db="EMBL/GenBank/DDBJ databases">
        <authorList>
            <consortium name="Soft-shell Turtle Genome Consortium"/>
        </authorList>
    </citation>
    <scope>NUCLEOTIDE SEQUENCE [LARGE SCALE GENOMIC DNA]</scope>
    <source>
        <strain evidence="15">Daiwa-1</strain>
    </source>
</reference>
<evidence type="ECO:0000313" key="15">
    <source>
        <dbReference type="Proteomes" id="UP000007267"/>
    </source>
</evidence>
<dbReference type="PROSITE" id="PS50215">
    <property type="entry name" value="ADAM_MEPRO"/>
    <property type="match status" value="1"/>
</dbReference>
<feature type="transmembrane region" description="Helical" evidence="9">
    <location>
        <begin position="681"/>
        <end position="706"/>
    </location>
</feature>
<dbReference type="PROSITE" id="PS01186">
    <property type="entry name" value="EGF_2"/>
    <property type="match status" value="1"/>
</dbReference>
<evidence type="ECO:0000256" key="4">
    <source>
        <dbReference type="ARBA" id="ARBA00023136"/>
    </source>
</evidence>
<dbReference type="eggNOG" id="KOG3607">
    <property type="taxonomic scope" value="Eukaryota"/>
</dbReference>
<dbReference type="Pfam" id="PF00200">
    <property type="entry name" value="Disintegrin"/>
    <property type="match status" value="1"/>
</dbReference>
<dbReference type="Ensembl" id="ENSPSIT00000000358.1">
    <property type="protein sequence ID" value="ENSPSIP00000000358.1"/>
    <property type="gene ID" value="ENSPSIG00000000357.1"/>
</dbReference>
<dbReference type="GO" id="GO:0004222">
    <property type="term" value="F:metalloendopeptidase activity"/>
    <property type="evidence" value="ECO:0007669"/>
    <property type="project" value="InterPro"/>
</dbReference>
<keyword evidence="2 9" id="KW-0812">Transmembrane</keyword>
<evidence type="ECO:0000256" key="10">
    <source>
        <dbReference type="SAM" id="SignalP"/>
    </source>
</evidence>
<dbReference type="InterPro" id="IPR024079">
    <property type="entry name" value="MetalloPept_cat_dom_sf"/>
</dbReference>
<evidence type="ECO:0000256" key="1">
    <source>
        <dbReference type="ARBA" id="ARBA00004479"/>
    </source>
</evidence>
<dbReference type="FunFam" id="4.10.70.10:FF:000001">
    <property type="entry name" value="Disintegrin and metalloproteinase domain-containing protein 22"/>
    <property type="match status" value="1"/>
</dbReference>
<dbReference type="PANTHER" id="PTHR11905">
    <property type="entry name" value="ADAM A DISINTEGRIN AND METALLOPROTEASE DOMAIN"/>
    <property type="match status" value="1"/>
</dbReference>
<dbReference type="Proteomes" id="UP000007267">
    <property type="component" value="Unassembled WGS sequence"/>
</dbReference>
<feature type="domain" description="Disintegrin" evidence="12">
    <location>
        <begin position="401"/>
        <end position="487"/>
    </location>
</feature>
<evidence type="ECO:0000259" key="13">
    <source>
        <dbReference type="PROSITE" id="PS50215"/>
    </source>
</evidence>
<keyword evidence="5 7" id="KW-1015">Disulfide bond</keyword>
<protein>
    <submittedName>
        <fullName evidence="14">Disintegrin and metalloproteinase domain-containing protein 9-like</fullName>
    </submittedName>
</protein>
<organism evidence="14 15">
    <name type="scientific">Pelodiscus sinensis</name>
    <name type="common">Chinese softshell turtle</name>
    <name type="synonym">Trionyx sinensis</name>
    <dbReference type="NCBI Taxonomy" id="13735"/>
    <lineage>
        <taxon>Eukaryota</taxon>
        <taxon>Metazoa</taxon>
        <taxon>Chordata</taxon>
        <taxon>Craniata</taxon>
        <taxon>Vertebrata</taxon>
        <taxon>Euteleostomi</taxon>
        <taxon>Archelosauria</taxon>
        <taxon>Testudinata</taxon>
        <taxon>Testudines</taxon>
        <taxon>Cryptodira</taxon>
        <taxon>Trionychia</taxon>
        <taxon>Trionychidae</taxon>
        <taxon>Pelodiscus</taxon>
    </lineage>
</organism>
<evidence type="ECO:0000313" key="14">
    <source>
        <dbReference type="Ensembl" id="ENSPSIP00000000358.1"/>
    </source>
</evidence>
<dbReference type="GO" id="GO:0006508">
    <property type="term" value="P:proteolysis"/>
    <property type="evidence" value="ECO:0007669"/>
    <property type="project" value="InterPro"/>
</dbReference>
<dbReference type="Gene3D" id="3.40.390.10">
    <property type="entry name" value="Collagenase (Catalytic Domain)"/>
    <property type="match status" value="1"/>
</dbReference>
<dbReference type="GO" id="GO:0008584">
    <property type="term" value="P:male gonad development"/>
    <property type="evidence" value="ECO:0007669"/>
    <property type="project" value="TreeGrafter"/>
</dbReference>
<feature type="binding site" evidence="8">
    <location>
        <position position="334"/>
    </location>
    <ligand>
        <name>Zn(2+)</name>
        <dbReference type="ChEBI" id="CHEBI:29105"/>
        <note>catalytic</note>
    </ligand>
</feature>
<dbReference type="Gene3D" id="4.10.70.10">
    <property type="entry name" value="Disintegrin domain"/>
    <property type="match status" value="1"/>
</dbReference>
<dbReference type="Pfam" id="PF01421">
    <property type="entry name" value="Reprolysin"/>
    <property type="match status" value="1"/>
</dbReference>
<proteinExistence type="predicted"/>
<feature type="disulfide bond" evidence="6">
    <location>
        <begin position="459"/>
        <end position="479"/>
    </location>
</feature>
<keyword evidence="8" id="KW-0479">Metal-binding</keyword>
<dbReference type="GO" id="GO:1990913">
    <property type="term" value="C:sperm head plasma membrane"/>
    <property type="evidence" value="ECO:0007669"/>
    <property type="project" value="TreeGrafter"/>
</dbReference>
<feature type="domain" description="Peptidase M12B" evidence="13">
    <location>
        <begin position="199"/>
        <end position="393"/>
    </location>
</feature>
<dbReference type="InterPro" id="IPR002870">
    <property type="entry name" value="Peptidase_M12B_N"/>
</dbReference>
<feature type="signal peptide" evidence="10">
    <location>
        <begin position="1"/>
        <end position="27"/>
    </location>
</feature>
<keyword evidence="15" id="KW-1185">Reference proteome</keyword>
<dbReference type="SMART" id="SM00050">
    <property type="entry name" value="DISIN"/>
    <property type="match status" value="1"/>
</dbReference>
<reference evidence="14" key="4">
    <citation type="submission" date="2025-09" db="UniProtKB">
        <authorList>
            <consortium name="Ensembl"/>
        </authorList>
    </citation>
    <scope>IDENTIFICATION</scope>
</reference>
<dbReference type="SMART" id="SM00608">
    <property type="entry name" value="ACR"/>
    <property type="match status" value="1"/>
</dbReference>
<dbReference type="GO" id="GO:0046872">
    <property type="term" value="F:metal ion binding"/>
    <property type="evidence" value="ECO:0007669"/>
    <property type="project" value="UniProtKB-KW"/>
</dbReference>
<evidence type="ECO:0000256" key="8">
    <source>
        <dbReference type="PROSITE-ProRule" id="PRU00276"/>
    </source>
</evidence>
<dbReference type="EMBL" id="AGCU01028619">
    <property type="status" value="NOT_ANNOTATED_CDS"/>
    <property type="molecule type" value="Genomic_DNA"/>
</dbReference>
<dbReference type="HOGENOM" id="CLU_012714_4_1_1"/>
<sequence>AVLGQGLLLRLGISVVLLGPLVPSTDGRSPPPPGFASYEVIVPRKLAPKEGSTTQDEVSYVIKAEGKNRVVHLKQKKGFLVKNFPVFTYDNKGQLRVEQPHIPEDCYYHGHVEGTPESLAALNICSGLRGFLQIGSLSYGIEPVENSFTFQHLLYRSDETEPMPETCGLTATEIKYKASEMESRLIPKAEAFHPWSHTKYLELFIVVDNLRFEYSDRNISNISMQVVDVVNMIDELFYALRLRILLTGLEIWTENNPITITHNINEVLSDFNVWRKRHLYPRASHDVAHLFVYLNFGANIGKAYLGGVCDKQRAAGVEAFMHGPSKEFAVLVAHELGHNIGMEHDDRDCVCVNDSTCIMNAHRTQVHQFSNCSARDYYDLIVSGKAHCLNNIPDIEKLFHLQHCGNLIVDPGEECDCGSKTQCKKDPCCDHTCQLKPEALCAVGQCCRNCKFLPEGRTCRRKRGECDLPEYCNGTSPWCQENVYVQDGTLCSDDGYCFHGYCSTHSLQCQYLFGKAARAAPESCFKEVNTKGDRFGNCGGDGGEFKFEKCKLENVLCGRVQCVNIKRIPRWEDHTTIIQTPVDNLWCWGTDFHLGMELYDNGVVEDGTKCDTNKICFNHTCVNETQVLTSNCTAKKCSGRGVCNSNGNCHCNNGWAPPNCQFAGFGGSIDSGPPPLTKIGLFNFIGTILGITIAAAIITAGIAVILKK</sequence>
<evidence type="ECO:0000256" key="5">
    <source>
        <dbReference type="ARBA" id="ARBA00023157"/>
    </source>
</evidence>
<evidence type="ECO:0000256" key="3">
    <source>
        <dbReference type="ARBA" id="ARBA00022989"/>
    </source>
</evidence>
<feature type="active site" evidence="8">
    <location>
        <position position="335"/>
    </location>
</feature>
<keyword evidence="10" id="KW-0732">Signal</keyword>
<feature type="domain" description="EGF-like" evidence="11">
    <location>
        <begin position="628"/>
        <end position="661"/>
    </location>
</feature>
<evidence type="ECO:0000259" key="12">
    <source>
        <dbReference type="PROSITE" id="PS50214"/>
    </source>
</evidence>
<keyword evidence="8" id="KW-0862">Zinc</keyword>
<feature type="chain" id="PRO_5003904393" evidence="10">
    <location>
        <begin position="28"/>
        <end position="708"/>
    </location>
</feature>
<dbReference type="AlphaFoldDB" id="K7EX48"/>
<dbReference type="InterPro" id="IPR018358">
    <property type="entry name" value="Disintegrin_CS"/>
</dbReference>
<accession>K7EX48</accession>
<dbReference type="InterPro" id="IPR006586">
    <property type="entry name" value="ADAM_Cys-rich"/>
</dbReference>
<dbReference type="SUPFAM" id="SSF55486">
    <property type="entry name" value="Metalloproteases ('zincins'), catalytic domain"/>
    <property type="match status" value="1"/>
</dbReference>
<dbReference type="PANTHER" id="PTHR11905:SF120">
    <property type="entry name" value="DISINTEGRIN AND METALLOPROTEINASE DOMAIN-CONTAINING PROTEIN 1A"/>
    <property type="match status" value="1"/>
</dbReference>
<comment type="subcellular location">
    <subcellularLocation>
        <location evidence="1">Membrane</location>
        <topology evidence="1">Single-pass type I membrane protein</topology>
    </subcellularLocation>
</comment>
<dbReference type="PROSITE" id="PS50026">
    <property type="entry name" value="EGF_3"/>
    <property type="match status" value="1"/>
</dbReference>
<feature type="binding site" evidence="8">
    <location>
        <position position="344"/>
    </location>
    <ligand>
        <name>Zn(2+)</name>
        <dbReference type="ChEBI" id="CHEBI:29105"/>
        <note>catalytic</note>
    </ligand>
</feature>
<dbReference type="GO" id="GO:0009897">
    <property type="term" value="C:external side of plasma membrane"/>
    <property type="evidence" value="ECO:0007669"/>
    <property type="project" value="TreeGrafter"/>
</dbReference>
<dbReference type="InterPro" id="IPR001762">
    <property type="entry name" value="Disintegrin_dom"/>
</dbReference>
<reference evidence="14" key="3">
    <citation type="submission" date="2025-08" db="UniProtKB">
        <authorList>
            <consortium name="Ensembl"/>
        </authorList>
    </citation>
    <scope>IDENTIFICATION</scope>
</reference>
<evidence type="ECO:0000256" key="9">
    <source>
        <dbReference type="SAM" id="Phobius"/>
    </source>
</evidence>
<dbReference type="InterPro" id="IPR001590">
    <property type="entry name" value="Peptidase_M12B"/>
</dbReference>
<dbReference type="GeneTree" id="ENSGT00940000161067"/>
<evidence type="ECO:0000256" key="2">
    <source>
        <dbReference type="ARBA" id="ARBA00022692"/>
    </source>
</evidence>
<dbReference type="PROSITE" id="PS00427">
    <property type="entry name" value="DISINTEGRIN_1"/>
    <property type="match status" value="1"/>
</dbReference>
<dbReference type="InterPro" id="IPR034027">
    <property type="entry name" value="Reprolysin_adamalysin"/>
</dbReference>
<dbReference type="OMA" id="NASKCIM"/>
<evidence type="ECO:0000256" key="7">
    <source>
        <dbReference type="PROSITE-ProRule" id="PRU00076"/>
    </source>
</evidence>
<dbReference type="Pfam" id="PF01562">
    <property type="entry name" value="Pep_M12B_propep"/>
    <property type="match status" value="1"/>
</dbReference>
<feature type="disulfide bond" evidence="7">
    <location>
        <begin position="651"/>
        <end position="660"/>
    </location>
</feature>
<comment type="caution">
    <text evidence="7">Lacks conserved residue(s) required for the propagation of feature annotation.</text>
</comment>
<keyword evidence="4 9" id="KW-0472">Membrane</keyword>
<dbReference type="InterPro" id="IPR036436">
    <property type="entry name" value="Disintegrin_dom_sf"/>
</dbReference>
<reference evidence="15" key="2">
    <citation type="journal article" date="2013" name="Nat. Genet.">
        <title>The draft genomes of soft-shell turtle and green sea turtle yield insights into the development and evolution of the turtle-specific body plan.</title>
        <authorList>
            <person name="Wang Z."/>
            <person name="Pascual-Anaya J."/>
            <person name="Zadissa A."/>
            <person name="Li W."/>
            <person name="Niimura Y."/>
            <person name="Huang Z."/>
            <person name="Li C."/>
            <person name="White S."/>
            <person name="Xiong Z."/>
            <person name="Fang D."/>
            <person name="Wang B."/>
            <person name="Ming Y."/>
            <person name="Chen Y."/>
            <person name="Zheng Y."/>
            <person name="Kuraku S."/>
            <person name="Pignatelli M."/>
            <person name="Herrero J."/>
            <person name="Beal K."/>
            <person name="Nozawa M."/>
            <person name="Li Q."/>
            <person name="Wang J."/>
            <person name="Zhang H."/>
            <person name="Yu L."/>
            <person name="Shigenobu S."/>
            <person name="Wang J."/>
            <person name="Liu J."/>
            <person name="Flicek P."/>
            <person name="Searle S."/>
            <person name="Wang J."/>
            <person name="Kuratani S."/>
            <person name="Yin Y."/>
            <person name="Aken B."/>
            <person name="Zhang G."/>
            <person name="Irie N."/>
        </authorList>
    </citation>
    <scope>NUCLEOTIDE SEQUENCE [LARGE SCALE GENOMIC DNA]</scope>
    <source>
        <strain evidence="15">Daiwa-1</strain>
    </source>
</reference>
<keyword evidence="7" id="KW-0245">EGF-like domain</keyword>
<evidence type="ECO:0000256" key="6">
    <source>
        <dbReference type="PROSITE-ProRule" id="PRU00068"/>
    </source>
</evidence>
<dbReference type="InterPro" id="IPR000742">
    <property type="entry name" value="EGF"/>
</dbReference>
<dbReference type="PROSITE" id="PS50214">
    <property type="entry name" value="DISINTEGRIN_2"/>
    <property type="match status" value="1"/>
</dbReference>
<dbReference type="Pfam" id="PF08516">
    <property type="entry name" value="ADAM_CR"/>
    <property type="match status" value="1"/>
</dbReference>